<feature type="region of interest" description="Disordered" evidence="1">
    <location>
        <begin position="63"/>
        <end position="97"/>
    </location>
</feature>
<proteinExistence type="predicted"/>
<feature type="compositionally biased region" description="Basic and acidic residues" evidence="1">
    <location>
        <begin position="66"/>
        <end position="78"/>
    </location>
</feature>
<organism evidence="2 3">
    <name type="scientific">Pandoravirus dulcis</name>
    <dbReference type="NCBI Taxonomy" id="1349409"/>
    <lineage>
        <taxon>Viruses</taxon>
        <taxon>Pandoravirus</taxon>
    </lineage>
</organism>
<protein>
    <submittedName>
        <fullName evidence="2">Uncharacterized protein</fullName>
    </submittedName>
</protein>
<reference evidence="2 3" key="1">
    <citation type="journal article" date="2013" name="Science">
        <title>Pandoraviruses: amoeba viruses with genomes up to 2.5 Mb reaching that of parasitic eukaryotes.</title>
        <authorList>
            <person name="Philippe N."/>
            <person name="Legendre M."/>
            <person name="Doutre G."/>
            <person name="Coute Y."/>
            <person name="Poirot O."/>
            <person name="Lescot M."/>
            <person name="Arslan D."/>
            <person name="Seltzer V."/>
            <person name="Bertaux L."/>
            <person name="Bruley C."/>
            <person name="Garin J."/>
            <person name="Claverie J.M."/>
            <person name="Abergel C."/>
        </authorList>
    </citation>
    <scope>NUCLEOTIDE SEQUENCE [LARGE SCALE GENOMIC DNA]</scope>
    <source>
        <strain evidence="2">Melbourne</strain>
    </source>
</reference>
<name>S4VWU6_9VIRU</name>
<evidence type="ECO:0000256" key="1">
    <source>
        <dbReference type="SAM" id="MobiDB-lite"/>
    </source>
</evidence>
<evidence type="ECO:0000313" key="2">
    <source>
        <dbReference type="EMBL" id="AGO82389.1"/>
    </source>
</evidence>
<dbReference type="GeneID" id="16511877"/>
<accession>S4VWU6</accession>
<dbReference type="KEGG" id="vg:16511877"/>
<evidence type="ECO:0000313" key="3">
    <source>
        <dbReference type="Proteomes" id="UP000201566"/>
    </source>
</evidence>
<sequence>MKAPVRQPKKKRENNGQGPQSFFYVGTDAPFWERHVNVLNGAPWAYPEGDPVGIEITPKKKRKKICREEKKNRVATERKKIRKKRQPSSTAAPSPRLGPRALLQIFLDNIF</sequence>
<dbReference type="Proteomes" id="UP000201566">
    <property type="component" value="Segment"/>
</dbReference>
<feature type="region of interest" description="Disordered" evidence="1">
    <location>
        <begin position="1"/>
        <end position="21"/>
    </location>
</feature>
<dbReference type="RefSeq" id="YP_008319058.1">
    <property type="nucleotide sequence ID" value="NC_021858.1"/>
</dbReference>
<gene>
    <name evidence="2" type="ORF">pdul_cds_363</name>
</gene>
<dbReference type="EMBL" id="KC977570">
    <property type="protein sequence ID" value="AGO82389.1"/>
    <property type="molecule type" value="Genomic_DNA"/>
</dbReference>